<evidence type="ECO:0000256" key="5">
    <source>
        <dbReference type="SAM" id="MobiDB-lite"/>
    </source>
</evidence>
<gene>
    <name evidence="7" type="ORF">CBR_g22123</name>
</gene>
<keyword evidence="3" id="KW-0540">Nuclease</keyword>
<evidence type="ECO:0000256" key="1">
    <source>
        <dbReference type="ARBA" id="ARBA00022679"/>
    </source>
</evidence>
<dbReference type="Gene3D" id="3.30.70.270">
    <property type="match status" value="1"/>
</dbReference>
<feature type="region of interest" description="Disordered" evidence="5">
    <location>
        <begin position="702"/>
        <end position="842"/>
    </location>
</feature>
<dbReference type="InterPro" id="IPR012337">
    <property type="entry name" value="RNaseH-like_sf"/>
</dbReference>
<dbReference type="Proteomes" id="UP000265515">
    <property type="component" value="Unassembled WGS sequence"/>
</dbReference>
<feature type="region of interest" description="Disordered" evidence="5">
    <location>
        <begin position="1220"/>
        <end position="1244"/>
    </location>
</feature>
<keyword evidence="1" id="KW-0808">Transferase</keyword>
<name>A0A388L228_CHABU</name>
<keyword evidence="8" id="KW-1185">Reference proteome</keyword>
<feature type="region of interest" description="Disordered" evidence="5">
    <location>
        <begin position="641"/>
        <end position="683"/>
    </location>
</feature>
<dbReference type="PANTHER" id="PTHR37984">
    <property type="entry name" value="PROTEIN CBG26694"/>
    <property type="match status" value="1"/>
</dbReference>
<dbReference type="SUPFAM" id="SSF53098">
    <property type="entry name" value="Ribonuclease H-like"/>
    <property type="match status" value="1"/>
</dbReference>
<dbReference type="SUPFAM" id="SSF56672">
    <property type="entry name" value="DNA/RNA polymerases"/>
    <property type="match status" value="1"/>
</dbReference>
<keyword evidence="4" id="KW-0378">Hydrolase</keyword>
<evidence type="ECO:0000256" key="4">
    <source>
        <dbReference type="ARBA" id="ARBA00022759"/>
    </source>
</evidence>
<dbReference type="Pfam" id="PF00078">
    <property type="entry name" value="RVT_1"/>
    <property type="match status" value="1"/>
</dbReference>
<proteinExistence type="predicted"/>
<keyword evidence="2" id="KW-0548">Nucleotidyltransferase</keyword>
<dbReference type="PANTHER" id="PTHR37984:SF5">
    <property type="entry name" value="PROTEIN NYNRIN-LIKE"/>
    <property type="match status" value="1"/>
</dbReference>
<dbReference type="CDD" id="cd01647">
    <property type="entry name" value="RT_LTR"/>
    <property type="match status" value="1"/>
</dbReference>
<dbReference type="GO" id="GO:0003676">
    <property type="term" value="F:nucleic acid binding"/>
    <property type="evidence" value="ECO:0007669"/>
    <property type="project" value="InterPro"/>
</dbReference>
<sequence length="1346" mass="149978">MDWKCVACGQVDLVVKNQKNTGMVDTDEEMNIIREKEAVMLGMEIERSGHGMLHGTNCKAAFCGTASNVIIEIGKVRARTCFFDMPDVDHSMLLGRSFLCRTEMLIFNKHDETMILLLCDPACGNYEVITCRNTGPGSGRNRPNLDSFTFEESENERRRLWKVPEEEEMAEVLTQSLTDVNKAMEVVSAHDMADPEAIKAPREQVLENPLDLQRLNAVTVRAAGGLPNVDALSEPCAGKPIISLIDLYSGYDQFPVYPPDKPVTRMHTPRGLIHMNVAPQGWTNAVAMVQRRMIRAMQTVSPHITQPYIEDLAVKGQKEREEDEVMPGVRRFVWGHVQDLEQVLSLLEEYNLTASGPKSKHCMREAIVLGFICNENGRRPGVKKTDKIVKWPVPSRSITDVRSFLDTCGFWRSFVKNFAAKTEHLRKLTKTDLVLPNCIEEYYVRYPFVKEFMMDRGSEFTCNEVRTLLAEYGVVANYTTAMHPQANTPVERGHSTIMNLLAKWTEGKPGQWPKFLRAAFFVENITVKRTTKYAPATLWYGRHATFPIESFMKTWRRHDLEVNLSFEELVDIRARQVGVAEERLREAAGQVERSRMEDKMRWDQMARVRKEPLAVGGYRIVALARREEETTEPVQVAEPVQAAGPAQVAESPSTHGLERVKFRRITGSDLQGPSSTLPEEGGAVPLRIPLDSLETHLDASQWGASQLGADPGRAARYEPTEEPPELEPEVAPRGPERPRTEGAITVGDDTPPPTPIPEQALQYWSEGIPEQDSEEVPVSPLEAPPPTQAGPEERGGDKRARTPTTMAPQLVEPATEPLDTKMPTSEEPPPELPPVEEGVSTGVSLREAHETLAERPSRETAEEKFARVQVRLEEIYEKKVRMEAAGEVPMPPIDRGMSEQRIGKAWASYEGKRDAGRLRSREAGQENERMDEARETGDLGFSAARMTIEHTDRRVHQAATTSFQRYTMLSDELAASRLEVEQLPAQLAGQKAENQAWRSRMEAKEAEWERKLQDMAAIVERLSATKVVDLTEQSRYGIQGKEVQGLFGQGGTTEPPLQEGMGKVFLDPAEAKARRKAEEESFSFRAPTELASQQATPMTIETPAVESVQRPRFPLVERGPAEESPTILLEVQEGAVAGAATSTELEAMEEEASRLDELVAAMELDMPSEGPQGRETPERVLEMGELRTRLGSWATGANLGEHTAEQQQEVMGELAAAVVSQPSGSCGDEMVVPTERPRKERPRELDTPEYCVERIGPARGPSWPRHAGFCRTCRRERLPLRPSAPAIPLASPYDRTGSGEAPLTSTCGSCHHPLGGRVPAELLNHMRKLFVCNCRGGPTEGVSRSL</sequence>
<organism evidence="7 8">
    <name type="scientific">Chara braunii</name>
    <name type="common">Braun's stonewort</name>
    <dbReference type="NCBI Taxonomy" id="69332"/>
    <lineage>
        <taxon>Eukaryota</taxon>
        <taxon>Viridiplantae</taxon>
        <taxon>Streptophyta</taxon>
        <taxon>Charophyceae</taxon>
        <taxon>Charales</taxon>
        <taxon>Characeae</taxon>
        <taxon>Chara</taxon>
    </lineage>
</organism>
<dbReference type="Gene3D" id="2.40.70.10">
    <property type="entry name" value="Acid Proteases"/>
    <property type="match status" value="1"/>
</dbReference>
<dbReference type="EMBL" id="BFEA01000243">
    <property type="protein sequence ID" value="GBG76376.1"/>
    <property type="molecule type" value="Genomic_DNA"/>
</dbReference>
<accession>A0A388L228</accession>
<dbReference type="Gene3D" id="3.30.420.10">
    <property type="entry name" value="Ribonuclease H-like superfamily/Ribonuclease H"/>
    <property type="match status" value="1"/>
</dbReference>
<evidence type="ECO:0000313" key="8">
    <source>
        <dbReference type="Proteomes" id="UP000265515"/>
    </source>
</evidence>
<dbReference type="PROSITE" id="PS50994">
    <property type="entry name" value="INTEGRASE"/>
    <property type="match status" value="1"/>
</dbReference>
<evidence type="ECO:0000313" key="7">
    <source>
        <dbReference type="EMBL" id="GBG76376.1"/>
    </source>
</evidence>
<dbReference type="GO" id="GO:0015074">
    <property type="term" value="P:DNA integration"/>
    <property type="evidence" value="ECO:0007669"/>
    <property type="project" value="InterPro"/>
</dbReference>
<dbReference type="InterPro" id="IPR036397">
    <property type="entry name" value="RNaseH_sf"/>
</dbReference>
<dbReference type="Gene3D" id="3.10.10.10">
    <property type="entry name" value="HIV Type 1 Reverse Transcriptase, subunit A, domain 1"/>
    <property type="match status" value="1"/>
</dbReference>
<dbReference type="InterPro" id="IPR021109">
    <property type="entry name" value="Peptidase_aspartic_dom_sf"/>
</dbReference>
<evidence type="ECO:0000256" key="3">
    <source>
        <dbReference type="ARBA" id="ARBA00022722"/>
    </source>
</evidence>
<dbReference type="InterPro" id="IPR043128">
    <property type="entry name" value="Rev_trsase/Diguanyl_cyclase"/>
</dbReference>
<protein>
    <recommendedName>
        <fullName evidence="6">Integrase catalytic domain-containing protein</fullName>
    </recommendedName>
</protein>
<dbReference type="Gramene" id="GBG76376">
    <property type="protein sequence ID" value="GBG76376"/>
    <property type="gene ID" value="CBR_g22123"/>
</dbReference>
<feature type="compositionally biased region" description="Basic and acidic residues" evidence="5">
    <location>
        <begin position="791"/>
        <end position="800"/>
    </location>
</feature>
<dbReference type="GO" id="GO:0004519">
    <property type="term" value="F:endonuclease activity"/>
    <property type="evidence" value="ECO:0007669"/>
    <property type="project" value="UniProtKB-KW"/>
</dbReference>
<feature type="compositionally biased region" description="Basic and acidic residues" evidence="5">
    <location>
        <begin position="1235"/>
        <end position="1244"/>
    </location>
</feature>
<dbReference type="InterPro" id="IPR001584">
    <property type="entry name" value="Integrase_cat-core"/>
</dbReference>
<dbReference type="InterPro" id="IPR043502">
    <property type="entry name" value="DNA/RNA_pol_sf"/>
</dbReference>
<evidence type="ECO:0000256" key="2">
    <source>
        <dbReference type="ARBA" id="ARBA00022695"/>
    </source>
</evidence>
<dbReference type="GO" id="GO:0016779">
    <property type="term" value="F:nucleotidyltransferase activity"/>
    <property type="evidence" value="ECO:0007669"/>
    <property type="project" value="UniProtKB-KW"/>
</dbReference>
<dbReference type="InterPro" id="IPR050951">
    <property type="entry name" value="Retrovirus_Pol_polyprotein"/>
</dbReference>
<evidence type="ECO:0000259" key="6">
    <source>
        <dbReference type="PROSITE" id="PS50994"/>
    </source>
</evidence>
<feature type="domain" description="Integrase catalytic" evidence="6">
    <location>
        <begin position="376"/>
        <end position="543"/>
    </location>
</feature>
<comment type="caution">
    <text evidence="7">The sequence shown here is derived from an EMBL/GenBank/DDBJ whole genome shotgun (WGS) entry which is preliminary data.</text>
</comment>
<dbReference type="OrthoDB" id="43788at2759"/>
<feature type="compositionally biased region" description="Polar residues" evidence="5">
    <location>
        <begin position="668"/>
        <end position="677"/>
    </location>
</feature>
<dbReference type="InterPro" id="IPR000477">
    <property type="entry name" value="RT_dom"/>
</dbReference>
<keyword evidence="4" id="KW-0255">Endonuclease</keyword>
<reference evidence="7 8" key="1">
    <citation type="journal article" date="2018" name="Cell">
        <title>The Chara Genome: Secondary Complexity and Implications for Plant Terrestrialization.</title>
        <authorList>
            <person name="Nishiyama T."/>
            <person name="Sakayama H."/>
            <person name="Vries J.D."/>
            <person name="Buschmann H."/>
            <person name="Saint-Marcoux D."/>
            <person name="Ullrich K.K."/>
            <person name="Haas F.B."/>
            <person name="Vanderstraeten L."/>
            <person name="Becker D."/>
            <person name="Lang D."/>
            <person name="Vosolsobe S."/>
            <person name="Rombauts S."/>
            <person name="Wilhelmsson P.K.I."/>
            <person name="Janitza P."/>
            <person name="Kern R."/>
            <person name="Heyl A."/>
            <person name="Rumpler F."/>
            <person name="Villalobos L.I.A.C."/>
            <person name="Clay J.M."/>
            <person name="Skokan R."/>
            <person name="Toyoda A."/>
            <person name="Suzuki Y."/>
            <person name="Kagoshima H."/>
            <person name="Schijlen E."/>
            <person name="Tajeshwar N."/>
            <person name="Catarino B."/>
            <person name="Hetherington A.J."/>
            <person name="Saltykova A."/>
            <person name="Bonnot C."/>
            <person name="Breuninger H."/>
            <person name="Symeonidi A."/>
            <person name="Radhakrishnan G.V."/>
            <person name="Van Nieuwerburgh F."/>
            <person name="Deforce D."/>
            <person name="Chang C."/>
            <person name="Karol K.G."/>
            <person name="Hedrich R."/>
            <person name="Ulvskov P."/>
            <person name="Glockner G."/>
            <person name="Delwiche C.F."/>
            <person name="Petrasek J."/>
            <person name="Van de Peer Y."/>
            <person name="Friml J."/>
            <person name="Beilby M."/>
            <person name="Dolan L."/>
            <person name="Kohara Y."/>
            <person name="Sugano S."/>
            <person name="Fujiyama A."/>
            <person name="Delaux P.-M."/>
            <person name="Quint M."/>
            <person name="TheiBen G."/>
            <person name="Hagemann M."/>
            <person name="Harholt J."/>
            <person name="Dunand C."/>
            <person name="Zachgo S."/>
            <person name="Langdale J."/>
            <person name="Maumus F."/>
            <person name="Straeten D.V.D."/>
            <person name="Gould S.B."/>
            <person name="Rensing S.A."/>
        </authorList>
    </citation>
    <scope>NUCLEOTIDE SEQUENCE [LARGE SCALE GENOMIC DNA]</scope>
    <source>
        <strain evidence="7 8">S276</strain>
    </source>
</reference>